<dbReference type="NCBIfam" id="TIGR03838">
    <property type="entry name" value="queuosine_YadB"/>
    <property type="match status" value="1"/>
</dbReference>
<dbReference type="EMBL" id="PIQC01000006">
    <property type="protein sequence ID" value="RUO68291.1"/>
    <property type="molecule type" value="Genomic_DNA"/>
</dbReference>
<dbReference type="OrthoDB" id="9807503at2"/>
<feature type="binding site" evidence="7">
    <location>
        <position position="111"/>
    </location>
    <ligand>
        <name>Zn(2+)</name>
        <dbReference type="ChEBI" id="CHEBI:29105"/>
    </ligand>
</feature>
<dbReference type="EC" id="6.1.1.-" evidence="7"/>
<dbReference type="HAMAP" id="MF_01428">
    <property type="entry name" value="Glu_Q_tRNA_synth"/>
    <property type="match status" value="1"/>
</dbReference>
<keyword evidence="4 7" id="KW-0862">Zinc</keyword>
<sequence>MYRGRFAPTPSGPLHLGSLVAALGSYLDAKAHDGEWLVRIEDVDKPRAVAGAADTILNQLEMHGLEWDGSILYQSQRDSVYQHQLELLQQAQRLYQCDCSRRAIRARSAHYDGYCRSRQPRSNPFALRFVNQNPVNEFNDRAHGIITDHSASVSEDFVLRRRDGLYAYQLAVVVDDIEQGVTDVVRGSDLITPSFWQLTLWQELTGKQPGMMHLPLIMNDDGRKLSKQNHAPPIDSGKVSHNLLTALNYLDIDLEPELQHSSATEILQLALQNWRKKWHITGR</sequence>
<dbReference type="InterPro" id="IPR022380">
    <property type="entry name" value="Glu-Q_tRNA(Asp)_Synthase"/>
</dbReference>
<dbReference type="SUPFAM" id="SSF52374">
    <property type="entry name" value="Nucleotidylyl transferase"/>
    <property type="match status" value="1"/>
</dbReference>
<evidence type="ECO:0000256" key="1">
    <source>
        <dbReference type="ARBA" id="ARBA00022598"/>
    </source>
</evidence>
<dbReference type="PRINTS" id="PR00987">
    <property type="entry name" value="TRNASYNTHGLU"/>
</dbReference>
<keyword evidence="1 7" id="KW-0436">Ligase</keyword>
<keyword evidence="11" id="KW-1185">Reference proteome</keyword>
<evidence type="ECO:0000256" key="3">
    <source>
        <dbReference type="ARBA" id="ARBA00022741"/>
    </source>
</evidence>
<dbReference type="GO" id="GO:0008270">
    <property type="term" value="F:zinc ion binding"/>
    <property type="evidence" value="ECO:0007669"/>
    <property type="project" value="UniProtKB-UniRule"/>
</dbReference>
<feature type="binding site" evidence="7">
    <location>
        <position position="99"/>
    </location>
    <ligand>
        <name>Zn(2+)</name>
        <dbReference type="ChEBI" id="CHEBI:29105"/>
    </ligand>
</feature>
<feature type="binding site" evidence="7">
    <location>
        <position position="227"/>
    </location>
    <ligand>
        <name>ATP</name>
        <dbReference type="ChEBI" id="CHEBI:30616"/>
    </ligand>
</feature>
<dbReference type="GO" id="GO:0005829">
    <property type="term" value="C:cytosol"/>
    <property type="evidence" value="ECO:0007669"/>
    <property type="project" value="TreeGrafter"/>
</dbReference>
<proteinExistence type="inferred from homology"/>
<evidence type="ECO:0000259" key="9">
    <source>
        <dbReference type="Pfam" id="PF00749"/>
    </source>
</evidence>
<feature type="short sequence motif" description="'KMSKS' region" evidence="7">
    <location>
        <begin position="224"/>
        <end position="228"/>
    </location>
</feature>
<evidence type="ECO:0000313" key="10">
    <source>
        <dbReference type="EMBL" id="RUO68291.1"/>
    </source>
</evidence>
<evidence type="ECO:0000256" key="5">
    <source>
        <dbReference type="ARBA" id="ARBA00022840"/>
    </source>
</evidence>
<reference evidence="11" key="1">
    <citation type="journal article" date="2018" name="Front. Microbiol.">
        <title>Genome-Based Analysis Reveals the Taxonomy and Diversity of the Family Idiomarinaceae.</title>
        <authorList>
            <person name="Liu Y."/>
            <person name="Lai Q."/>
            <person name="Shao Z."/>
        </authorList>
    </citation>
    <scope>NUCLEOTIDE SEQUENCE [LARGE SCALE GENOMIC DNA]</scope>
    <source>
        <strain evidence="11">R22</strain>
    </source>
</reference>
<feature type="binding site" evidence="7">
    <location>
        <position position="186"/>
    </location>
    <ligand>
        <name>L-glutamate</name>
        <dbReference type="ChEBI" id="CHEBI:29985"/>
    </ligand>
</feature>
<dbReference type="Pfam" id="PF00749">
    <property type="entry name" value="tRNA-synt_1c"/>
    <property type="match status" value="1"/>
</dbReference>
<dbReference type="Gene3D" id="3.40.50.620">
    <property type="entry name" value="HUPs"/>
    <property type="match status" value="1"/>
</dbReference>
<comment type="function">
    <text evidence="7">Catalyzes the tRNA-independent activation of glutamate in presence of ATP and the subsequent transfer of glutamate onto a tRNA(Asp). Glutamate is transferred on the 2-amino-5-(4,5-dihydroxy-2-cyclopenten-1-yl) moiety of the queuosine in the wobble position of the QUC anticodon.</text>
</comment>
<dbReference type="NCBIfam" id="NF004314">
    <property type="entry name" value="PRK05710.1-3"/>
    <property type="match status" value="1"/>
</dbReference>
<evidence type="ECO:0000256" key="2">
    <source>
        <dbReference type="ARBA" id="ARBA00022723"/>
    </source>
</evidence>
<comment type="similarity">
    <text evidence="7">Belongs to the class-I aminoacyl-tRNA synthetase family. GluQ subfamily.</text>
</comment>
<organism evidence="10 11">
    <name type="scientific">Idiomarina ramblicola</name>
    <dbReference type="NCBI Taxonomy" id="263724"/>
    <lineage>
        <taxon>Bacteria</taxon>
        <taxon>Pseudomonadati</taxon>
        <taxon>Pseudomonadota</taxon>
        <taxon>Gammaproteobacteria</taxon>
        <taxon>Alteromonadales</taxon>
        <taxon>Idiomarinaceae</taxon>
        <taxon>Idiomarina</taxon>
    </lineage>
</organism>
<comment type="cofactor">
    <cofactor evidence="7">
        <name>Zn(2+)</name>
        <dbReference type="ChEBI" id="CHEBI:29105"/>
    </cofactor>
    <text evidence="7">Binds 1 zinc ion per subunit.</text>
</comment>
<evidence type="ECO:0000256" key="6">
    <source>
        <dbReference type="ARBA" id="ARBA00023146"/>
    </source>
</evidence>
<feature type="binding site" evidence="7">
    <location>
        <position position="168"/>
    </location>
    <ligand>
        <name>L-glutamate</name>
        <dbReference type="ChEBI" id="CHEBI:29985"/>
    </ligand>
</feature>
<dbReference type="InterPro" id="IPR000924">
    <property type="entry name" value="Glu/Gln-tRNA-synth"/>
</dbReference>
<dbReference type="RefSeq" id="WP_126782236.1">
    <property type="nucleotide sequence ID" value="NZ_PIQC01000006.1"/>
</dbReference>
<dbReference type="InterPro" id="IPR049940">
    <property type="entry name" value="GluQ/Sye"/>
</dbReference>
<dbReference type="PANTHER" id="PTHR43311:SF1">
    <property type="entry name" value="GLUTAMYL-Q TRNA(ASP) SYNTHETASE"/>
    <property type="match status" value="1"/>
</dbReference>
<feature type="binding site" evidence="7">
    <location>
        <position position="115"/>
    </location>
    <ligand>
        <name>Zn(2+)</name>
        <dbReference type="ChEBI" id="CHEBI:29105"/>
    </ligand>
</feature>
<dbReference type="Proteomes" id="UP000288058">
    <property type="component" value="Unassembled WGS sequence"/>
</dbReference>
<keyword evidence="8" id="KW-0648">Protein biosynthesis</keyword>
<dbReference type="GO" id="GO:0005524">
    <property type="term" value="F:ATP binding"/>
    <property type="evidence" value="ECO:0007669"/>
    <property type="project" value="UniProtKB-KW"/>
</dbReference>
<dbReference type="GO" id="GO:0006424">
    <property type="term" value="P:glutamyl-tRNA aminoacylation"/>
    <property type="evidence" value="ECO:0007669"/>
    <property type="project" value="InterPro"/>
</dbReference>
<feature type="short sequence motif" description="'HIGH' region" evidence="7">
    <location>
        <begin position="8"/>
        <end position="18"/>
    </location>
</feature>
<evidence type="ECO:0000256" key="7">
    <source>
        <dbReference type="HAMAP-Rule" id="MF_01428"/>
    </source>
</evidence>
<dbReference type="GO" id="GO:0004818">
    <property type="term" value="F:glutamate-tRNA ligase activity"/>
    <property type="evidence" value="ECO:0007669"/>
    <property type="project" value="TreeGrafter"/>
</dbReference>
<feature type="binding site" evidence="7">
    <location>
        <position position="97"/>
    </location>
    <ligand>
        <name>Zn(2+)</name>
        <dbReference type="ChEBI" id="CHEBI:29105"/>
    </ligand>
</feature>
<dbReference type="PANTHER" id="PTHR43311">
    <property type="entry name" value="GLUTAMATE--TRNA LIGASE"/>
    <property type="match status" value="1"/>
</dbReference>
<feature type="binding site" evidence="7">
    <location>
        <begin position="5"/>
        <end position="9"/>
    </location>
    <ligand>
        <name>L-glutamate</name>
        <dbReference type="ChEBI" id="CHEBI:29985"/>
    </ligand>
</feature>
<protein>
    <recommendedName>
        <fullName evidence="7">Glutamyl-Q tRNA(Asp) synthetase</fullName>
        <shortName evidence="7">Glu-Q-RSs</shortName>
        <ecNumber evidence="7">6.1.1.-</ecNumber>
    </recommendedName>
</protein>
<dbReference type="AlphaFoldDB" id="A0A432YY54"/>
<dbReference type="GO" id="GO:0006400">
    <property type="term" value="P:tRNA modification"/>
    <property type="evidence" value="ECO:0007669"/>
    <property type="project" value="InterPro"/>
</dbReference>
<keyword evidence="3 7" id="KW-0547">Nucleotide-binding</keyword>
<dbReference type="FunFam" id="3.40.50.620:FF:000093">
    <property type="entry name" value="Glutamyl-Q tRNA(Asp) synthetase"/>
    <property type="match status" value="1"/>
</dbReference>
<comment type="caution">
    <text evidence="10">The sequence shown here is derived from an EMBL/GenBank/DDBJ whole genome shotgun (WGS) entry which is preliminary data.</text>
</comment>
<gene>
    <name evidence="7" type="primary">gluQ</name>
    <name evidence="10" type="ORF">CWI78_08700</name>
</gene>
<keyword evidence="2 7" id="KW-0479">Metal-binding</keyword>
<evidence type="ECO:0000256" key="8">
    <source>
        <dbReference type="RuleBase" id="RU363037"/>
    </source>
</evidence>
<keyword evidence="6 7" id="KW-0030">Aminoacyl-tRNA synthetase</keyword>
<evidence type="ECO:0000313" key="11">
    <source>
        <dbReference type="Proteomes" id="UP000288058"/>
    </source>
</evidence>
<evidence type="ECO:0000256" key="4">
    <source>
        <dbReference type="ARBA" id="ARBA00022833"/>
    </source>
</evidence>
<dbReference type="InterPro" id="IPR014729">
    <property type="entry name" value="Rossmann-like_a/b/a_fold"/>
</dbReference>
<feature type="binding site" evidence="7">
    <location>
        <position position="41"/>
    </location>
    <ligand>
        <name>L-glutamate</name>
        <dbReference type="ChEBI" id="CHEBI:29985"/>
    </ligand>
</feature>
<feature type="domain" description="Glutamyl/glutaminyl-tRNA synthetase class Ib catalytic" evidence="9">
    <location>
        <begin position="3"/>
        <end position="232"/>
    </location>
</feature>
<dbReference type="InterPro" id="IPR020058">
    <property type="entry name" value="Glu/Gln-tRNA-synth_Ib_cat-dom"/>
</dbReference>
<name>A0A432YY54_9GAMM</name>
<accession>A0A432YY54</accession>
<keyword evidence="5 7" id="KW-0067">ATP-binding</keyword>